<keyword evidence="1" id="KW-0472">Membrane</keyword>
<evidence type="ECO:0000259" key="3">
    <source>
        <dbReference type="PROSITE" id="PS50887"/>
    </source>
</evidence>
<dbReference type="InterPro" id="IPR001633">
    <property type="entry name" value="EAL_dom"/>
</dbReference>
<evidence type="ECO:0000256" key="1">
    <source>
        <dbReference type="SAM" id="Phobius"/>
    </source>
</evidence>
<dbReference type="NCBIfam" id="TIGR00254">
    <property type="entry name" value="GGDEF"/>
    <property type="match status" value="1"/>
</dbReference>
<dbReference type="InterPro" id="IPR029787">
    <property type="entry name" value="Nucleotide_cyclase"/>
</dbReference>
<feature type="transmembrane region" description="Helical" evidence="1">
    <location>
        <begin position="46"/>
        <end position="66"/>
    </location>
</feature>
<feature type="domain" description="GGDEF" evidence="3">
    <location>
        <begin position="244"/>
        <end position="375"/>
    </location>
</feature>
<dbReference type="Proteomes" id="UP001589798">
    <property type="component" value="Unassembled WGS sequence"/>
</dbReference>
<gene>
    <name evidence="4" type="ORF">ACFFJC_05735</name>
</gene>
<keyword evidence="5" id="KW-1185">Reference proteome</keyword>
<proteinExistence type="predicted"/>
<comment type="caution">
    <text evidence="4">The sequence shown here is derived from an EMBL/GenBank/DDBJ whole genome shotgun (WGS) entry which is preliminary data.</text>
</comment>
<feature type="domain" description="EAL" evidence="2">
    <location>
        <begin position="380"/>
        <end position="633"/>
    </location>
</feature>
<dbReference type="CDD" id="cd01949">
    <property type="entry name" value="GGDEF"/>
    <property type="match status" value="1"/>
</dbReference>
<dbReference type="CDD" id="cd01948">
    <property type="entry name" value="EAL"/>
    <property type="match status" value="1"/>
</dbReference>
<feature type="transmembrane region" description="Helical" evidence="1">
    <location>
        <begin position="162"/>
        <end position="180"/>
    </location>
</feature>
<name>A0ABV6CSR9_9SPHN</name>
<dbReference type="RefSeq" id="WP_379486545.1">
    <property type="nucleotide sequence ID" value="NZ_JBHLWK010000009.1"/>
</dbReference>
<dbReference type="InterPro" id="IPR035919">
    <property type="entry name" value="EAL_sf"/>
</dbReference>
<organism evidence="4 5">
    <name type="scientific">Novosphingobium soli</name>
    <dbReference type="NCBI Taxonomy" id="574956"/>
    <lineage>
        <taxon>Bacteria</taxon>
        <taxon>Pseudomonadati</taxon>
        <taxon>Pseudomonadota</taxon>
        <taxon>Alphaproteobacteria</taxon>
        <taxon>Sphingomonadales</taxon>
        <taxon>Sphingomonadaceae</taxon>
        <taxon>Novosphingobium</taxon>
    </lineage>
</organism>
<dbReference type="Pfam" id="PF00990">
    <property type="entry name" value="GGDEF"/>
    <property type="match status" value="1"/>
</dbReference>
<feature type="transmembrane region" description="Helical" evidence="1">
    <location>
        <begin position="87"/>
        <end position="105"/>
    </location>
</feature>
<dbReference type="SUPFAM" id="SSF141868">
    <property type="entry name" value="EAL domain-like"/>
    <property type="match status" value="1"/>
</dbReference>
<accession>A0ABV6CSR9</accession>
<feature type="transmembrane region" description="Helical" evidence="1">
    <location>
        <begin position="117"/>
        <end position="150"/>
    </location>
</feature>
<evidence type="ECO:0000313" key="5">
    <source>
        <dbReference type="Proteomes" id="UP001589798"/>
    </source>
</evidence>
<feature type="transmembrane region" description="Helical" evidence="1">
    <location>
        <begin position="21"/>
        <end position="40"/>
    </location>
</feature>
<dbReference type="InterPro" id="IPR043128">
    <property type="entry name" value="Rev_trsase/Diguanyl_cyclase"/>
</dbReference>
<dbReference type="InterPro" id="IPR052155">
    <property type="entry name" value="Biofilm_reg_signaling"/>
</dbReference>
<dbReference type="PROSITE" id="PS50883">
    <property type="entry name" value="EAL"/>
    <property type="match status" value="1"/>
</dbReference>
<dbReference type="PROSITE" id="PS50887">
    <property type="entry name" value="GGDEF"/>
    <property type="match status" value="1"/>
</dbReference>
<dbReference type="PANTHER" id="PTHR44757">
    <property type="entry name" value="DIGUANYLATE CYCLASE DGCP"/>
    <property type="match status" value="1"/>
</dbReference>
<evidence type="ECO:0000259" key="2">
    <source>
        <dbReference type="PROSITE" id="PS50883"/>
    </source>
</evidence>
<dbReference type="InterPro" id="IPR000160">
    <property type="entry name" value="GGDEF_dom"/>
</dbReference>
<dbReference type="PANTHER" id="PTHR44757:SF2">
    <property type="entry name" value="BIOFILM ARCHITECTURE MAINTENANCE PROTEIN MBAA"/>
    <property type="match status" value="1"/>
</dbReference>
<dbReference type="EMBL" id="JBHLWK010000009">
    <property type="protein sequence ID" value="MFC0203773.1"/>
    <property type="molecule type" value="Genomic_DNA"/>
</dbReference>
<reference evidence="4 5" key="1">
    <citation type="submission" date="2024-09" db="EMBL/GenBank/DDBJ databases">
        <authorList>
            <person name="Sun Q."/>
            <person name="Mori K."/>
        </authorList>
    </citation>
    <scope>NUCLEOTIDE SEQUENCE [LARGE SCALE GENOMIC DNA]</scope>
    <source>
        <strain evidence="4 5">CCM 7706</strain>
    </source>
</reference>
<dbReference type="SMART" id="SM00052">
    <property type="entry name" value="EAL"/>
    <property type="match status" value="1"/>
</dbReference>
<keyword evidence="1" id="KW-0812">Transmembrane</keyword>
<sequence length="639" mass="68972">MPRTGQYPLTVAQYLRLREHIPPLYGLLSINAAVLAFTHRAVAPGVLVYTFPAVLIAACLVRMLAWMRPITAADLDPATARHRMRRTVALAVVLALAFVAWSLALDQYGGPYEHGHVAVFVSVTVLGCVFCLSFLPVAAVAVCVTVLGTFLAYSLRTGTEVLIAIAGNMALVAMVILKILHDSYRSFVELENSQRELYSERRQAQVLGEENARLAQTDPLTGMPNRRFFFATLEDLLQRSGPGDVFSVGLIDLDRFKPVNDTHGHAQGDRLLQVIGGRMIGACPADATVARLGGDEFGLIVPGDAAQGEQVANALCKAIREPARIGDTLVSVGCSAGLAVYPDTATSANLLFDRADFALYHAKNHRRGQCVLFSEKLERLIRSEQALDAALQGADLSVELSLAFQPIASTETLEPVGLECLARWHSARLGDVAPELLIASAERVGRGREVTLTLFDLALGALARLPAPLRVSFNLSGDDICNPETIDALLARMAASGCDPERVLIEITESSLISEFDRANAALQRLRETGMRIALDDFGTGYSSLSSLHQLPLDMVKIDRSFAIRLDEAAGRRLITAIRHLARSLSLECVIEGIETESQLVSARLAGFALAQGYYFARPMPLEPVLASLAAHGRSSLAG</sequence>
<dbReference type="Gene3D" id="3.20.20.450">
    <property type="entry name" value="EAL domain"/>
    <property type="match status" value="1"/>
</dbReference>
<dbReference type="Pfam" id="PF00563">
    <property type="entry name" value="EAL"/>
    <property type="match status" value="1"/>
</dbReference>
<dbReference type="Gene3D" id="3.30.70.270">
    <property type="match status" value="1"/>
</dbReference>
<dbReference type="SUPFAM" id="SSF55073">
    <property type="entry name" value="Nucleotide cyclase"/>
    <property type="match status" value="1"/>
</dbReference>
<protein>
    <submittedName>
        <fullName evidence="4">Bifunctional diguanylate cyclase/phosphodiesterase</fullName>
    </submittedName>
</protein>
<dbReference type="SMART" id="SM00267">
    <property type="entry name" value="GGDEF"/>
    <property type="match status" value="1"/>
</dbReference>
<keyword evidence="1" id="KW-1133">Transmembrane helix</keyword>
<evidence type="ECO:0000313" key="4">
    <source>
        <dbReference type="EMBL" id="MFC0203773.1"/>
    </source>
</evidence>